<dbReference type="InterPro" id="IPR033412">
    <property type="entry name" value="PFOR_II"/>
</dbReference>
<feature type="site" description="Important for catalytic activity" evidence="11">
    <location>
        <position position="994"/>
    </location>
</feature>
<dbReference type="PANTHER" id="PTHR32154">
    <property type="entry name" value="PYRUVATE-FLAVODOXIN OXIDOREDUCTASE-RELATED"/>
    <property type="match status" value="1"/>
</dbReference>
<feature type="site" description="Important for catalytic activity" evidence="11">
    <location>
        <position position="113"/>
    </location>
</feature>
<feature type="binding site" evidence="12">
    <location>
        <position position="747"/>
    </location>
    <ligand>
        <name>[4Fe-4S] cluster</name>
        <dbReference type="ChEBI" id="CHEBI:49883"/>
        <label>2</label>
    </ligand>
</feature>
<evidence type="ECO:0000256" key="4">
    <source>
        <dbReference type="ARBA" id="ARBA00022723"/>
    </source>
</evidence>
<keyword evidence="3 12" id="KW-0004">4Fe-4S</keyword>
<dbReference type="InterPro" id="IPR037112">
    <property type="entry name" value="Pyrv-flavodox_OxR_EKR_sf"/>
</dbReference>
<feature type="domain" description="4Fe-4S ferredoxin-type" evidence="14">
    <location>
        <begin position="735"/>
        <end position="766"/>
    </location>
</feature>
<dbReference type="Proteomes" id="UP000006160">
    <property type="component" value="Unassembled WGS sequence"/>
</dbReference>
<comment type="catalytic activity">
    <reaction evidence="9">
        <text>2 oxidized [2Fe-2S]-[ferredoxin] + pyruvate + CoA = 2 reduced [2Fe-2S]-[ferredoxin] + acetyl-CoA + CO2 + H(+)</text>
        <dbReference type="Rhea" id="RHEA:12765"/>
        <dbReference type="Rhea" id="RHEA-COMP:10000"/>
        <dbReference type="Rhea" id="RHEA-COMP:10001"/>
        <dbReference type="ChEBI" id="CHEBI:15361"/>
        <dbReference type="ChEBI" id="CHEBI:15378"/>
        <dbReference type="ChEBI" id="CHEBI:16526"/>
        <dbReference type="ChEBI" id="CHEBI:33737"/>
        <dbReference type="ChEBI" id="CHEBI:33738"/>
        <dbReference type="ChEBI" id="CHEBI:57287"/>
        <dbReference type="ChEBI" id="CHEBI:57288"/>
        <dbReference type="EC" id="1.2.7.1"/>
    </reaction>
</comment>
<dbReference type="InterPro" id="IPR029061">
    <property type="entry name" value="THDP-binding"/>
</dbReference>
<dbReference type="Pfam" id="PF10371">
    <property type="entry name" value="EKR"/>
    <property type="match status" value="1"/>
</dbReference>
<evidence type="ECO:0000256" key="11">
    <source>
        <dbReference type="PIRSR" id="PIRSR000159-2"/>
    </source>
</evidence>
<dbReference type="SUPFAM" id="SSF54862">
    <property type="entry name" value="4Fe-4S ferredoxins"/>
    <property type="match status" value="1"/>
</dbReference>
<dbReference type="Gene3D" id="3.40.920.10">
    <property type="entry name" value="Pyruvate-ferredoxin oxidoreductase, PFOR, domain III"/>
    <property type="match status" value="1"/>
</dbReference>
<feature type="binding site" evidence="12">
    <location>
        <position position="1069"/>
    </location>
    <ligand>
        <name>[4Fe-4S] cluster</name>
        <dbReference type="ChEBI" id="CHEBI:49883"/>
        <label>3</label>
    </ligand>
</feature>
<feature type="site" description="Important for catalytic activity" evidence="11">
    <location>
        <position position="63"/>
    </location>
</feature>
<feature type="coiled-coil region" evidence="13">
    <location>
        <begin position="889"/>
        <end position="953"/>
    </location>
</feature>
<evidence type="ECO:0000256" key="12">
    <source>
        <dbReference type="PIRSR" id="PIRSR000159-50"/>
    </source>
</evidence>
<evidence type="ECO:0000256" key="2">
    <source>
        <dbReference type="ARBA" id="ARBA00022448"/>
    </source>
</evidence>
<dbReference type="NCBIfam" id="TIGR02176">
    <property type="entry name" value="pyruv_ox_red"/>
    <property type="match status" value="1"/>
</dbReference>
<evidence type="ECO:0000256" key="7">
    <source>
        <dbReference type="ARBA" id="ARBA00023004"/>
    </source>
</evidence>
<accession>A0A9P2G769</accession>
<proteinExistence type="inferred from homology"/>
<dbReference type="PIRSF" id="PIRSF000159">
    <property type="entry name" value="NifJ"/>
    <property type="match status" value="1"/>
</dbReference>
<feature type="binding site" evidence="12">
    <location>
        <position position="750"/>
    </location>
    <ligand>
        <name>[4Fe-4S] cluster</name>
        <dbReference type="ChEBI" id="CHEBI:49883"/>
        <label>2</label>
    </ligand>
</feature>
<reference evidence="15 16" key="1">
    <citation type="submission" date="2009-10" db="EMBL/GenBank/DDBJ databases">
        <authorList>
            <person name="Shrivastava S."/>
            <person name="Brinkac L.B."/>
            <person name="Brown J.L."/>
            <person name="Bruce D.B."/>
            <person name="Detter C."/>
            <person name="Green L.D."/>
            <person name="Munk C.A."/>
            <person name="Rogers Y.C."/>
            <person name="Tapia R."/>
            <person name="Saunders E.S."/>
            <person name="Sims D.R."/>
            <person name="Smith L.A."/>
            <person name="Smith T.J."/>
            <person name="Sutton G."/>
            <person name="Brettin T."/>
        </authorList>
    </citation>
    <scope>NUCLEOTIDE SEQUENCE [LARGE SCALE GENOMIC DNA]</scope>
    <source>
        <strain evidence="16">D str. 1873</strain>
    </source>
</reference>
<feature type="binding site" evidence="12">
    <location>
        <position position="810"/>
    </location>
    <ligand>
        <name>[4Fe-4S] cluster</name>
        <dbReference type="ChEBI" id="CHEBI:49883"/>
        <label>3</label>
    </ligand>
</feature>
<dbReference type="GO" id="GO:0030976">
    <property type="term" value="F:thiamine pyrophosphate binding"/>
    <property type="evidence" value="ECO:0007669"/>
    <property type="project" value="InterPro"/>
</dbReference>
<keyword evidence="2 9" id="KW-0813">Transport</keyword>
<keyword evidence="7 12" id="KW-0408">Iron</keyword>
<dbReference type="GO" id="GO:0051539">
    <property type="term" value="F:4 iron, 4 sulfur cluster binding"/>
    <property type="evidence" value="ECO:0007669"/>
    <property type="project" value="UniProtKB-KW"/>
</dbReference>
<keyword evidence="15" id="KW-0670">Pyruvate</keyword>
<dbReference type="Pfam" id="PF02775">
    <property type="entry name" value="TPP_enzyme_C"/>
    <property type="match status" value="1"/>
</dbReference>
<feature type="binding site" evidence="12">
    <location>
        <position position="688"/>
    </location>
    <ligand>
        <name>[4Fe-4S] cluster</name>
        <dbReference type="ChEBI" id="CHEBI:49883"/>
        <label>1</label>
    </ligand>
</feature>
<dbReference type="PROSITE" id="PS00198">
    <property type="entry name" value="4FE4S_FER_1"/>
    <property type="match status" value="1"/>
</dbReference>
<keyword evidence="4 12" id="KW-0479">Metal-binding</keyword>
<dbReference type="Gene3D" id="4.10.780.10">
    <property type="entry name" value="Pyruvate-flavodoxin oxidoreductase, EKR domain"/>
    <property type="match status" value="1"/>
</dbReference>
<feature type="binding site" evidence="12">
    <location>
        <position position="691"/>
    </location>
    <ligand>
        <name>[4Fe-4S] cluster</name>
        <dbReference type="ChEBI" id="CHEBI:49883"/>
        <label>1</label>
    </ligand>
</feature>
<dbReference type="Pfam" id="PF13183">
    <property type="entry name" value="Fer4_8"/>
    <property type="match status" value="1"/>
</dbReference>
<dbReference type="SMART" id="SM00890">
    <property type="entry name" value="EKR"/>
    <property type="match status" value="1"/>
</dbReference>
<dbReference type="SUPFAM" id="SSF52518">
    <property type="entry name" value="Thiamin diphosphate-binding fold (THDP-binding)"/>
    <property type="match status" value="2"/>
</dbReference>
<feature type="binding site" evidence="12">
    <location>
        <position position="698"/>
    </location>
    <ligand>
        <name>[4Fe-4S] cluster</name>
        <dbReference type="ChEBI" id="CHEBI:49883"/>
        <label>2</label>
    </ligand>
</feature>
<evidence type="ECO:0000256" key="10">
    <source>
        <dbReference type="PIRSR" id="PIRSR000159-1"/>
    </source>
</evidence>
<dbReference type="PROSITE" id="PS51379">
    <property type="entry name" value="4FE4S_FER_2"/>
    <property type="match status" value="2"/>
</dbReference>
<feature type="binding site" evidence="12">
    <location>
        <position position="813"/>
    </location>
    <ligand>
        <name>[4Fe-4S] cluster</name>
        <dbReference type="ChEBI" id="CHEBI:49883"/>
        <label>3</label>
    </ligand>
</feature>
<dbReference type="InterPro" id="IPR017896">
    <property type="entry name" value="4Fe4S_Fe-S-bd"/>
</dbReference>
<evidence type="ECO:0000256" key="6">
    <source>
        <dbReference type="ARBA" id="ARBA00023002"/>
    </source>
</evidence>
<evidence type="ECO:0000256" key="1">
    <source>
        <dbReference type="ARBA" id="ARBA00009032"/>
    </source>
</evidence>
<dbReference type="InterPro" id="IPR002880">
    <property type="entry name" value="Pyrv_Fd/Flavodoxin_OxRdtase_N"/>
</dbReference>
<dbReference type="GO" id="GO:0019164">
    <property type="term" value="F:pyruvate synthase activity"/>
    <property type="evidence" value="ECO:0007669"/>
    <property type="project" value="UniProtKB-EC"/>
</dbReference>
<feature type="binding site" evidence="10">
    <location>
        <position position="113"/>
    </location>
    <ligand>
        <name>pyruvate</name>
        <dbReference type="ChEBI" id="CHEBI:15361"/>
    </ligand>
</feature>
<dbReference type="FunFam" id="3.40.50.970:FF:000012">
    <property type="entry name" value="Pyruvate:ferredoxin (Flavodoxin) oxidoreductase"/>
    <property type="match status" value="1"/>
</dbReference>
<feature type="binding site" evidence="12">
    <location>
        <position position="744"/>
    </location>
    <ligand>
        <name>[4Fe-4S] cluster</name>
        <dbReference type="ChEBI" id="CHEBI:49883"/>
        <label>2</label>
    </ligand>
</feature>
<dbReference type="Pfam" id="PF17147">
    <property type="entry name" value="PFOR_II"/>
    <property type="match status" value="1"/>
</dbReference>
<name>A0A9P2G769_CLOBO</name>
<keyword evidence="8 12" id="KW-0411">Iron-sulfur</keyword>
<dbReference type="Gene3D" id="3.40.50.920">
    <property type="match status" value="1"/>
</dbReference>
<comment type="caution">
    <text evidence="15">The sequence shown here is derived from an EMBL/GenBank/DDBJ whole genome shotgun (WGS) entry which is preliminary data.</text>
</comment>
<dbReference type="InterPro" id="IPR002869">
    <property type="entry name" value="Pyrv_flavodox_OxRed_cen"/>
</dbReference>
<feature type="domain" description="4Fe-4S ferredoxin-type" evidence="14">
    <location>
        <begin position="679"/>
        <end position="708"/>
    </location>
</feature>
<dbReference type="Gene3D" id="3.30.70.20">
    <property type="match status" value="1"/>
</dbReference>
<dbReference type="CDD" id="cd03377">
    <property type="entry name" value="TPP_PFOR_PNO"/>
    <property type="match status" value="1"/>
</dbReference>
<sequence length="1168" mass="128011">MAKMKTMDGNTAAAYASYAFTDVTAIYPITPSSPMAESVDEWSAQGKKNLFGQTVKVMELQSEAGASAAVHGSLQSGALTTTYTASQGLLLMIPNMYKIAGELLPSVFHVSARALASHALSIFGDHQDVMAARQTGFALLASNSVQEAMDLGAVSHLAALKGRVPFLHFFDGFRTSHEIQKIELLDYEDLRGLIDQDALKAFRNNALSPEHPVTRGTAQNPDIFFQAREASNKFYNAIPAIVEEYMGEINKITGRDYKLFNYYGAEDADRVIVAMGSGCETISEVVDYLNARGEKVGLVKVHLYRPFSKEHLIKAIPSTAKKIAVLDRTKEPGALAEPLYLDVRSAFYDVENKPVIVGGRYGLGSKDTTPGQMAAVFENLKQDEPKNNFTLGINDDVTHTSLETVEGIDVVAEGTTACKFWGLGSDGTVGANKSAIKIIGDHTDMYAQGYFAYDSKKSGGITISHLRFGKSPIKSPYLIQTPHFVACHNQSYVNKYDVLEGLRDNGNFLLNCIWNQEEVEEHLPAHMKRYIANHNINFYTIDAVKIAQEIGLGGRINMIMQSAFFKLANIIPIEDAIKYLKDAVVTSYGKKGEKVVSMNHAAIDQGVNAIVKINVPESWKTAEDKEAETKDVPEFISKILEPMNRQKGDDLPVSAFEGMEDGTFPNGTAAYEKRGIAISVPEWSMENCIQCNQCSYVCPHAVIRPSLLTEEEYNNKPEGFKAIEAKGLKGEKLYYSMNVSVLDCTGCGNCAEVCPAPTKALVMKPAATQEKEQANYDYAQTLSVKENPMNKYTVKGSQFEKPLLEFHGACGGCGEAAYAKLITQLFGDRMMIANATGCTSIWGGSAPATPYTKNHEGKGPAWANSLFEDNAEYGLGMSLGVSTIRTNMENVAKEAMENVSAELKDALQEWIDNKEDAEGSKKATAKLLPLLEAEKANSKVAEILENKDFLIKRSQWIFGGDGWAYDIGYGGVDHALASGEDINIFVFDTEVYSNTGGQSSKSTRTGAIAKFAAAGKRTKKKDLGLMAMTYGYVYVAQIAMGADKNQTIKAIQEAEAYPGPSLIIAYAPCINHGLKVGMACSQLEEKKAVECGYWGLYRYNPQLAEQGKNPFILDSKEPKGNFKDFLLGEVRYASLKKARPEQADELYAQTEKDAMERLETYKRLAEEK</sequence>
<dbReference type="GO" id="GO:0022900">
    <property type="term" value="P:electron transport chain"/>
    <property type="evidence" value="ECO:0007669"/>
    <property type="project" value="InterPro"/>
</dbReference>
<feature type="binding site" evidence="10">
    <location>
        <position position="815"/>
    </location>
    <ligand>
        <name>thiamine diphosphate</name>
        <dbReference type="ChEBI" id="CHEBI:58937"/>
    </ligand>
</feature>
<comment type="cofactor">
    <cofactor evidence="12">
        <name>[4Fe-4S] cluster</name>
        <dbReference type="ChEBI" id="CHEBI:49883"/>
    </cofactor>
    <text evidence="12">Binds 3 [4Fe-4S] clusters per subunit.</text>
</comment>
<feature type="binding site" evidence="12">
    <location>
        <position position="838"/>
    </location>
    <ligand>
        <name>[4Fe-4S] cluster</name>
        <dbReference type="ChEBI" id="CHEBI:49883"/>
        <label>3</label>
    </ligand>
</feature>
<dbReference type="FunFam" id="3.40.50.920:FF:000007">
    <property type="entry name" value="Pyruvate:ferredoxin (Flavodoxin) oxidoreductase"/>
    <property type="match status" value="1"/>
</dbReference>
<evidence type="ECO:0000256" key="3">
    <source>
        <dbReference type="ARBA" id="ARBA00022485"/>
    </source>
</evidence>
<dbReference type="InterPro" id="IPR011766">
    <property type="entry name" value="TPP_enzyme_TPP-bd"/>
</dbReference>
<evidence type="ECO:0000256" key="13">
    <source>
        <dbReference type="SAM" id="Coils"/>
    </source>
</evidence>
<evidence type="ECO:0000313" key="16">
    <source>
        <dbReference type="Proteomes" id="UP000006160"/>
    </source>
</evidence>
<dbReference type="FunFam" id="3.40.50.970:FF:000041">
    <property type="entry name" value="Pyruvate:ferredoxin (Flavodoxin) oxidoreductase"/>
    <property type="match status" value="1"/>
</dbReference>
<keyword evidence="5 9" id="KW-0249">Electron transport</keyword>
<dbReference type="FunFam" id="3.40.920.10:FF:000001">
    <property type="entry name" value="Pyruvate:ferredoxin (Flavodoxin) oxidoreductase"/>
    <property type="match status" value="1"/>
</dbReference>
<feature type="binding site" evidence="12">
    <location>
        <position position="754"/>
    </location>
    <ligand>
        <name>[4Fe-4S] cluster</name>
        <dbReference type="ChEBI" id="CHEBI:49883"/>
        <label>1</label>
    </ligand>
</feature>
<keyword evidence="6 9" id="KW-0560">Oxidoreductase</keyword>
<feature type="binding site" evidence="10">
    <location>
        <begin position="989"/>
        <end position="994"/>
    </location>
    <ligand>
        <name>thiamine diphosphate</name>
        <dbReference type="ChEBI" id="CHEBI:58937"/>
    </ligand>
</feature>
<organism evidence="15 16">
    <name type="scientific">Clostridium botulinum D str. 1873</name>
    <dbReference type="NCBI Taxonomy" id="592027"/>
    <lineage>
        <taxon>Bacteria</taxon>
        <taxon>Bacillati</taxon>
        <taxon>Bacillota</taxon>
        <taxon>Clostridia</taxon>
        <taxon>Eubacteriales</taxon>
        <taxon>Clostridiaceae</taxon>
        <taxon>Clostridium</taxon>
    </lineage>
</organism>
<dbReference type="InterPro" id="IPR017900">
    <property type="entry name" value="4Fe4S_Fe_S_CS"/>
</dbReference>
<evidence type="ECO:0000259" key="14">
    <source>
        <dbReference type="PROSITE" id="PS51379"/>
    </source>
</evidence>
<dbReference type="InterPro" id="IPR050722">
    <property type="entry name" value="Pyruvate:ferred/Flavod_OxRd"/>
</dbReference>
<dbReference type="EMBL" id="ACSJ01000007">
    <property type="protein sequence ID" value="EES91174.1"/>
    <property type="molecule type" value="Genomic_DNA"/>
</dbReference>
<feature type="site" description="Important for catalytic activity" evidence="11">
    <location>
        <position position="30"/>
    </location>
</feature>
<evidence type="ECO:0000256" key="9">
    <source>
        <dbReference type="PIRNR" id="PIRNR000159"/>
    </source>
</evidence>
<evidence type="ECO:0000256" key="5">
    <source>
        <dbReference type="ARBA" id="ARBA00022982"/>
    </source>
</evidence>
<dbReference type="InterPro" id="IPR009014">
    <property type="entry name" value="Transketo_C/PFOR_II"/>
</dbReference>
<evidence type="ECO:0000313" key="15">
    <source>
        <dbReference type="EMBL" id="EES91174.1"/>
    </source>
</evidence>
<dbReference type="Pfam" id="PF01855">
    <property type="entry name" value="POR_N"/>
    <property type="match status" value="1"/>
</dbReference>
<dbReference type="EC" id="1.2.7.1" evidence="9"/>
<feature type="binding site" evidence="10">
    <location>
        <position position="838"/>
    </location>
    <ligand>
        <name>thiamine diphosphate</name>
        <dbReference type="ChEBI" id="CHEBI:58937"/>
    </ligand>
</feature>
<dbReference type="GO" id="GO:0006979">
    <property type="term" value="P:response to oxidative stress"/>
    <property type="evidence" value="ECO:0007669"/>
    <property type="project" value="TreeGrafter"/>
</dbReference>
<feature type="binding site" evidence="10">
    <location>
        <begin position="960"/>
        <end position="963"/>
    </location>
    <ligand>
        <name>thiamine diphosphate</name>
        <dbReference type="ChEBI" id="CHEBI:58937"/>
    </ligand>
</feature>
<feature type="binding site" evidence="12">
    <location>
        <position position="694"/>
    </location>
    <ligand>
        <name>[4Fe-4S] cluster</name>
        <dbReference type="ChEBI" id="CHEBI:49883"/>
        <label>1</label>
    </ligand>
</feature>
<protein>
    <recommendedName>
        <fullName evidence="9">Pyruvate:ferredoxin oxidoreductase</fullName>
        <ecNumber evidence="9">1.2.7.1</ecNumber>
    </recommendedName>
    <alternativeName>
        <fullName evidence="9">Pyruvate synthase</fullName>
    </alternativeName>
</protein>
<gene>
    <name evidence="15" type="primary">nifJ</name>
    <name evidence="15" type="ORF">CLG_B1210</name>
</gene>
<dbReference type="CDD" id="cd07034">
    <property type="entry name" value="TPP_PYR_PFOR_IOR-alpha_like"/>
    <property type="match status" value="1"/>
</dbReference>
<dbReference type="Gene3D" id="3.40.50.970">
    <property type="match status" value="2"/>
</dbReference>
<dbReference type="Pfam" id="PF01558">
    <property type="entry name" value="POR"/>
    <property type="match status" value="1"/>
</dbReference>
<dbReference type="InterPro" id="IPR011895">
    <property type="entry name" value="Pyrv_flavodox_OxRed"/>
</dbReference>
<dbReference type="InterPro" id="IPR019456">
    <property type="entry name" value="Pyrv-flavodox_OxRtase_EKR"/>
</dbReference>
<dbReference type="AlphaFoldDB" id="A0A9P2G769"/>
<feature type="binding site" evidence="10">
    <location>
        <position position="30"/>
    </location>
    <ligand>
        <name>pyruvate</name>
        <dbReference type="ChEBI" id="CHEBI:15361"/>
    </ligand>
</feature>
<evidence type="ECO:0000256" key="8">
    <source>
        <dbReference type="ARBA" id="ARBA00023014"/>
    </source>
</evidence>
<dbReference type="GO" id="GO:0005506">
    <property type="term" value="F:iron ion binding"/>
    <property type="evidence" value="ECO:0007669"/>
    <property type="project" value="InterPro"/>
</dbReference>
<comment type="similarity">
    <text evidence="1 9">Belongs to the pyruvate:ferredoxin/flavodoxin oxidoreductase family.</text>
</comment>
<dbReference type="RefSeq" id="WP_003375748.1">
    <property type="nucleotide sequence ID" value="NZ_ACSJ01000007.1"/>
</dbReference>
<dbReference type="FunFam" id="3.30.70.20:FF:000022">
    <property type="entry name" value="Pyruvate:ferredoxin (Flavodoxin) oxidoreductase"/>
    <property type="match status" value="1"/>
</dbReference>
<dbReference type="InterPro" id="IPR019752">
    <property type="entry name" value="Pyrv/ketoisovalerate_OxRed_cat"/>
</dbReference>
<feature type="binding site" evidence="10">
    <location>
        <position position="63"/>
    </location>
    <ligand>
        <name>thiamine diphosphate</name>
        <dbReference type="ChEBI" id="CHEBI:58937"/>
    </ligand>
</feature>
<keyword evidence="13" id="KW-0175">Coiled coil</keyword>
<dbReference type="SUPFAM" id="SSF53323">
    <property type="entry name" value="Pyruvate-ferredoxin oxidoreductase, PFOR, domain III"/>
    <property type="match status" value="1"/>
</dbReference>
<dbReference type="SUPFAM" id="SSF52922">
    <property type="entry name" value="TK C-terminal domain-like"/>
    <property type="match status" value="1"/>
</dbReference>
<dbReference type="PANTHER" id="PTHR32154:SF0">
    <property type="entry name" value="PYRUVATE-FLAVODOXIN OXIDOREDUCTASE-RELATED"/>
    <property type="match status" value="1"/>
</dbReference>